<sequence length="313" mass="32866">MSCVIVAWGSLVSLWWQMETPPLPVRPGPGGLGISTTAATSALGAGAHGVRRDEQGPSPLATSCNRLCTLVNRVLLGTIVFLSPVPLHRFRGLKQTGRGTCPGDRVLGFPVPAAALVPASQTAGLESVSCTATGPGPPASPAWRIRLLEAGGSAAPGNGLMARAVLCGSLWPPNTHTSTLVPKSMVMCPVLSNFRKWAVDGEALWLHGDGASGALCGERFQNRARFSVLERRGDALGDCVEVAAPVQSALSPQWLVGQRVGSPLPNPACCLWEVRIWGCSWDTCLSCWESGPRPQACGRPLVAIRSQAEGRLK</sequence>
<dbReference type="RefSeq" id="XP_023387525.1">
    <property type="nucleotide sequence ID" value="XM_023531757.1"/>
</dbReference>
<proteinExistence type="predicted"/>
<name>A0A6P6CKJ9_PTEVA</name>
<keyword evidence="1" id="KW-0732">Signal</keyword>
<protein>
    <submittedName>
        <fullName evidence="3">Uncharacterized protein LOC111741061</fullName>
    </submittedName>
</protein>
<evidence type="ECO:0000313" key="2">
    <source>
        <dbReference type="Proteomes" id="UP000515202"/>
    </source>
</evidence>
<evidence type="ECO:0000313" key="3">
    <source>
        <dbReference type="RefSeq" id="XP_023387525.1"/>
    </source>
</evidence>
<keyword evidence="2" id="KW-1185">Reference proteome</keyword>
<organism evidence="2 3">
    <name type="scientific">Pteropus vampyrus</name>
    <name type="common">Large flying fox</name>
    <dbReference type="NCBI Taxonomy" id="132908"/>
    <lineage>
        <taxon>Eukaryota</taxon>
        <taxon>Metazoa</taxon>
        <taxon>Chordata</taxon>
        <taxon>Craniata</taxon>
        <taxon>Vertebrata</taxon>
        <taxon>Euteleostomi</taxon>
        <taxon>Mammalia</taxon>
        <taxon>Eutheria</taxon>
        <taxon>Laurasiatheria</taxon>
        <taxon>Chiroptera</taxon>
        <taxon>Yinpterochiroptera</taxon>
        <taxon>Pteropodoidea</taxon>
        <taxon>Pteropodidae</taxon>
        <taxon>Pteropodinae</taxon>
        <taxon>Pteropus</taxon>
    </lineage>
</organism>
<reference evidence="3" key="1">
    <citation type="submission" date="2025-08" db="UniProtKB">
        <authorList>
            <consortium name="RefSeq"/>
        </authorList>
    </citation>
    <scope>IDENTIFICATION</scope>
    <source>
        <tissue evidence="3">Kidney</tissue>
    </source>
</reference>
<dbReference type="Proteomes" id="UP000515202">
    <property type="component" value="Unplaced"/>
</dbReference>
<feature type="chain" id="PRO_5028235532" evidence="1">
    <location>
        <begin position="18"/>
        <end position="313"/>
    </location>
</feature>
<feature type="signal peptide" evidence="1">
    <location>
        <begin position="1"/>
        <end position="17"/>
    </location>
</feature>
<dbReference type="AlphaFoldDB" id="A0A6P6CKJ9"/>
<evidence type="ECO:0000256" key="1">
    <source>
        <dbReference type="SAM" id="SignalP"/>
    </source>
</evidence>
<dbReference type="GeneID" id="111741061"/>
<gene>
    <name evidence="3" type="primary">LOC111741061</name>
</gene>
<accession>A0A6P6CKJ9</accession>
<dbReference type="KEGG" id="pvp:111741061"/>